<accession>A0AAN8V001</accession>
<dbReference type="GO" id="GO:0016746">
    <property type="term" value="F:acyltransferase activity"/>
    <property type="evidence" value="ECO:0007669"/>
    <property type="project" value="UniProtKB-KW"/>
</dbReference>
<keyword evidence="5" id="KW-1185">Reference proteome</keyword>
<keyword evidence="3" id="KW-0012">Acyltransferase</keyword>
<dbReference type="Pfam" id="PF02458">
    <property type="entry name" value="Transferase"/>
    <property type="match status" value="1"/>
</dbReference>
<evidence type="ECO:0000256" key="2">
    <source>
        <dbReference type="ARBA" id="ARBA00022679"/>
    </source>
</evidence>
<dbReference type="PANTHER" id="PTHR31623">
    <property type="entry name" value="F21J9.9"/>
    <property type="match status" value="1"/>
</dbReference>
<gene>
    <name evidence="4" type="ORF">RJ641_012861</name>
</gene>
<dbReference type="InterPro" id="IPR023213">
    <property type="entry name" value="CAT-like_dom_sf"/>
</dbReference>
<evidence type="ECO:0000313" key="4">
    <source>
        <dbReference type="EMBL" id="KAK6922354.1"/>
    </source>
</evidence>
<evidence type="ECO:0000256" key="3">
    <source>
        <dbReference type="ARBA" id="ARBA00023315"/>
    </source>
</evidence>
<dbReference type="AlphaFoldDB" id="A0AAN8V001"/>
<sequence>MASLSTWKQLARYLEIMMESVIISSTAQQPEEGCSFHIALEMEITVLLREGTLFRVGLGYQPPEAADRIEILKRSFSEVLARYNAISARVFDNLYLGCGDQGVPDIEVHAGCHLCAVVHDPIPCELNKLLPFKLDEFEDLAMGIQVTFFECGGFALDVCISHKVADALSIAGSVGNWATTSARGALGEQTSA</sequence>
<protein>
    <submittedName>
        <fullName evidence="4">Uncharacterized protein</fullName>
    </submittedName>
</protein>
<keyword evidence="2" id="KW-0808">Transferase</keyword>
<dbReference type="Proteomes" id="UP001370490">
    <property type="component" value="Unassembled WGS sequence"/>
</dbReference>
<evidence type="ECO:0000313" key="5">
    <source>
        <dbReference type="Proteomes" id="UP001370490"/>
    </source>
</evidence>
<name>A0AAN8V001_9MAGN</name>
<reference evidence="4 5" key="1">
    <citation type="submission" date="2023-12" db="EMBL/GenBank/DDBJ databases">
        <title>A high-quality genome assembly for Dillenia turbinata (Dilleniales).</title>
        <authorList>
            <person name="Chanderbali A."/>
        </authorList>
    </citation>
    <scope>NUCLEOTIDE SEQUENCE [LARGE SCALE GENOMIC DNA]</scope>
    <source>
        <strain evidence="4">LSX21</strain>
        <tissue evidence="4">Leaf</tissue>
    </source>
</reference>
<dbReference type="EMBL" id="JBAMMX010000019">
    <property type="protein sequence ID" value="KAK6922354.1"/>
    <property type="molecule type" value="Genomic_DNA"/>
</dbReference>
<evidence type="ECO:0000256" key="1">
    <source>
        <dbReference type="ARBA" id="ARBA00009861"/>
    </source>
</evidence>
<proteinExistence type="inferred from homology"/>
<dbReference type="Gene3D" id="3.30.559.10">
    <property type="entry name" value="Chloramphenicol acetyltransferase-like domain"/>
    <property type="match status" value="1"/>
</dbReference>
<comment type="similarity">
    <text evidence="1">Belongs to the plant acyltransferase family.</text>
</comment>
<comment type="caution">
    <text evidence="4">The sequence shown here is derived from an EMBL/GenBank/DDBJ whole genome shotgun (WGS) entry which is preliminary data.</text>
</comment>
<dbReference type="PANTHER" id="PTHR31623:SF17">
    <property type="entry name" value="F21J9.9"/>
    <property type="match status" value="1"/>
</dbReference>
<organism evidence="4 5">
    <name type="scientific">Dillenia turbinata</name>
    <dbReference type="NCBI Taxonomy" id="194707"/>
    <lineage>
        <taxon>Eukaryota</taxon>
        <taxon>Viridiplantae</taxon>
        <taxon>Streptophyta</taxon>
        <taxon>Embryophyta</taxon>
        <taxon>Tracheophyta</taxon>
        <taxon>Spermatophyta</taxon>
        <taxon>Magnoliopsida</taxon>
        <taxon>eudicotyledons</taxon>
        <taxon>Gunneridae</taxon>
        <taxon>Pentapetalae</taxon>
        <taxon>Dilleniales</taxon>
        <taxon>Dilleniaceae</taxon>
        <taxon>Dillenia</taxon>
    </lineage>
</organism>